<sequence>MKHTVDRFEPSLSRSFSVIFSVKNFFFFFIAFASDSRNF</sequence>
<evidence type="ECO:0000313" key="2">
    <source>
        <dbReference type="EMBL" id="QSS52341.1"/>
    </source>
</evidence>
<gene>
    <name evidence="2" type="ORF">I7I53_07951</name>
</gene>
<protein>
    <submittedName>
        <fullName evidence="2">Uncharacterized protein</fullName>
    </submittedName>
</protein>
<reference evidence="2" key="1">
    <citation type="submission" date="2021-01" db="EMBL/GenBank/DDBJ databases">
        <title>Chromosome-level genome assembly of a human fungal pathogen reveals clustering of transcriptionally co-regulated genes.</title>
        <authorList>
            <person name="Voorhies M."/>
            <person name="Cohen S."/>
            <person name="Shea T.P."/>
            <person name="Petrus S."/>
            <person name="Munoz J.F."/>
            <person name="Poplawski S."/>
            <person name="Goldman W.E."/>
            <person name="Michael T."/>
            <person name="Cuomo C.A."/>
            <person name="Sil A."/>
            <person name="Beyhan S."/>
        </authorList>
    </citation>
    <scope>NUCLEOTIDE SEQUENCE</scope>
    <source>
        <strain evidence="2">H88</strain>
    </source>
</reference>
<proteinExistence type="predicted"/>
<keyword evidence="1" id="KW-0812">Transmembrane</keyword>
<keyword evidence="1" id="KW-0472">Membrane</keyword>
<organism evidence="2 3">
    <name type="scientific">Ajellomyces capsulatus (strain H88)</name>
    <name type="common">Darling's disease fungus</name>
    <name type="synonym">Histoplasma capsulatum</name>
    <dbReference type="NCBI Taxonomy" id="544711"/>
    <lineage>
        <taxon>Eukaryota</taxon>
        <taxon>Fungi</taxon>
        <taxon>Dikarya</taxon>
        <taxon>Ascomycota</taxon>
        <taxon>Pezizomycotina</taxon>
        <taxon>Eurotiomycetes</taxon>
        <taxon>Eurotiomycetidae</taxon>
        <taxon>Onygenales</taxon>
        <taxon>Ajellomycetaceae</taxon>
        <taxon>Histoplasma</taxon>
    </lineage>
</organism>
<evidence type="ECO:0000313" key="3">
    <source>
        <dbReference type="Proteomes" id="UP000663419"/>
    </source>
</evidence>
<dbReference type="EMBL" id="CP069103">
    <property type="protein sequence ID" value="QSS52341.1"/>
    <property type="molecule type" value="Genomic_DNA"/>
</dbReference>
<feature type="transmembrane region" description="Helical" evidence="1">
    <location>
        <begin position="12"/>
        <end position="33"/>
    </location>
</feature>
<dbReference type="Proteomes" id="UP000663419">
    <property type="component" value="Chromosome 2"/>
</dbReference>
<evidence type="ECO:0000256" key="1">
    <source>
        <dbReference type="SAM" id="Phobius"/>
    </source>
</evidence>
<dbReference type="AlphaFoldDB" id="A0A8A1LER3"/>
<name>A0A8A1LER3_AJEC8</name>
<keyword evidence="1" id="KW-1133">Transmembrane helix</keyword>
<dbReference type="VEuPathDB" id="FungiDB:I7I53_07951"/>
<accession>A0A8A1LER3</accession>